<proteinExistence type="inferred from homology"/>
<keyword evidence="3 6" id="KW-0067">ATP-binding</keyword>
<dbReference type="Gene3D" id="3.90.640.10">
    <property type="entry name" value="Actin, Chain A, domain 4"/>
    <property type="match status" value="1"/>
</dbReference>
<sequence length="631" mass="64929">MAERYFLAVDLGTSRLGAATARVASDGSITAAAFPLGRRADSVATVVFVAEDGDLLFGDAAERRGVTAPERLIREFKRSIGDDVPLVVGDRSIPAEQLYAQTVAGVIDAVTEREGGAPAGVIVTHPAMWGPHRVGTISSALAALGIRDVEFITEPEAAARHYEASRVLEPGETLAVYDLGGGTFDCVLLRKTETSFELVGEPMGLDNLGGADFDDAVVRHVLRSAEVSPEALDDSSADARVALSQLRRECVDAKEALSFDSDVVIPVLLQAGRSSVRLTRAEFEDMIDPYVTQTVDVLEDALEAAEVDPEQLESVLLIGGSSRIPLVTQRISEHLDRPTAIDADPKASIALGAAHTALIRAMDREIAAPGELVVFEGASAGGLELLVPAGAALAAPVAPVAASSPHGARHYIAISAAAALVAAAIVFGSTMTLGNGSGTFLSLSGWEQVPAPADPDAEAEAAAQVEPAGDTNAPETATAPEPDKGSGGGTANPKAGKPTPRSDAPVSKAGPNKSTTTTTTTKEGTSTKPAAGSSGTTPTSSGDDTPGQTTQPQPEPTTQPEPEPTTQPEPEPEPTTQPDPAPEPEPEPEPEPTTPPADPEPEPTTPPADPEPVPADLQPAPETSPAPEIVP</sequence>
<dbReference type="AlphaFoldDB" id="A0AAU6SFJ0"/>
<organism evidence="8">
    <name type="scientific">Microbacterium sp. LWS13-1.2</name>
    <dbReference type="NCBI Taxonomy" id="3135264"/>
    <lineage>
        <taxon>Bacteria</taxon>
        <taxon>Bacillati</taxon>
        <taxon>Actinomycetota</taxon>
        <taxon>Actinomycetes</taxon>
        <taxon>Micrococcales</taxon>
        <taxon>Microbacteriaceae</taxon>
        <taxon>Microbacterium</taxon>
    </lineage>
</organism>
<feature type="region of interest" description="Disordered" evidence="7">
    <location>
        <begin position="449"/>
        <end position="631"/>
    </location>
</feature>
<evidence type="ECO:0000256" key="1">
    <source>
        <dbReference type="ARBA" id="ARBA00007381"/>
    </source>
</evidence>
<keyword evidence="4" id="KW-0346">Stress response</keyword>
<dbReference type="SUPFAM" id="SSF53067">
    <property type="entry name" value="Actin-like ATPase domain"/>
    <property type="match status" value="2"/>
</dbReference>
<dbReference type="GO" id="GO:0140662">
    <property type="term" value="F:ATP-dependent protein folding chaperone"/>
    <property type="evidence" value="ECO:0007669"/>
    <property type="project" value="InterPro"/>
</dbReference>
<dbReference type="Pfam" id="PF00012">
    <property type="entry name" value="HSP70"/>
    <property type="match status" value="1"/>
</dbReference>
<dbReference type="PRINTS" id="PR00301">
    <property type="entry name" value="HEATSHOCK70"/>
</dbReference>
<feature type="compositionally biased region" description="Pro residues" evidence="7">
    <location>
        <begin position="591"/>
        <end position="613"/>
    </location>
</feature>
<reference evidence="8" key="1">
    <citation type="submission" date="2024-04" db="EMBL/GenBank/DDBJ databases">
        <authorList>
            <person name="Roder T."/>
            <person name="Oberhansli S."/>
            <person name="Kreuzer M."/>
        </authorList>
    </citation>
    <scope>NUCLEOTIDE SEQUENCE</scope>
    <source>
        <strain evidence="8">LWS13-1.2</strain>
    </source>
</reference>
<dbReference type="InterPro" id="IPR043129">
    <property type="entry name" value="ATPase_NBD"/>
</dbReference>
<dbReference type="PANTHER" id="PTHR19375">
    <property type="entry name" value="HEAT SHOCK PROTEIN 70KDA"/>
    <property type="match status" value="1"/>
</dbReference>
<dbReference type="InterPro" id="IPR013126">
    <property type="entry name" value="Hsp_70_fam"/>
</dbReference>
<feature type="compositionally biased region" description="Pro residues" evidence="7">
    <location>
        <begin position="553"/>
        <end position="581"/>
    </location>
</feature>
<evidence type="ECO:0000256" key="4">
    <source>
        <dbReference type="ARBA" id="ARBA00023016"/>
    </source>
</evidence>
<evidence type="ECO:0000256" key="5">
    <source>
        <dbReference type="ARBA" id="ARBA00023186"/>
    </source>
</evidence>
<dbReference type="RefSeq" id="WP_349426471.1">
    <property type="nucleotide sequence ID" value="NZ_CP151632.1"/>
</dbReference>
<dbReference type="Gene3D" id="3.30.420.40">
    <property type="match status" value="2"/>
</dbReference>
<evidence type="ECO:0000256" key="2">
    <source>
        <dbReference type="ARBA" id="ARBA00022741"/>
    </source>
</evidence>
<dbReference type="GO" id="GO:0005524">
    <property type="term" value="F:ATP binding"/>
    <property type="evidence" value="ECO:0007669"/>
    <property type="project" value="UniProtKB-KW"/>
</dbReference>
<evidence type="ECO:0000256" key="7">
    <source>
        <dbReference type="SAM" id="MobiDB-lite"/>
    </source>
</evidence>
<feature type="compositionally biased region" description="Pro residues" evidence="7">
    <location>
        <begin position="622"/>
        <end position="631"/>
    </location>
</feature>
<evidence type="ECO:0000256" key="6">
    <source>
        <dbReference type="RuleBase" id="RU003322"/>
    </source>
</evidence>
<keyword evidence="2 6" id="KW-0547">Nucleotide-binding</keyword>
<dbReference type="InterPro" id="IPR018181">
    <property type="entry name" value="Heat_shock_70_CS"/>
</dbReference>
<keyword evidence="5" id="KW-0143">Chaperone</keyword>
<feature type="compositionally biased region" description="Low complexity" evidence="7">
    <location>
        <begin position="513"/>
        <end position="552"/>
    </location>
</feature>
<dbReference type="PROSITE" id="PS01036">
    <property type="entry name" value="HSP70_3"/>
    <property type="match status" value="1"/>
</dbReference>
<comment type="similarity">
    <text evidence="1 6">Belongs to the heat shock protein 70 family.</text>
</comment>
<evidence type="ECO:0000313" key="8">
    <source>
        <dbReference type="EMBL" id="WZO35647.1"/>
    </source>
</evidence>
<protein>
    <submittedName>
        <fullName evidence="8">Hsp70 family protein</fullName>
    </submittedName>
</protein>
<gene>
    <name evidence="8" type="ORF">MRBLWS13_003352</name>
</gene>
<accession>A0AAU6SFJ0</accession>
<evidence type="ECO:0000256" key="3">
    <source>
        <dbReference type="ARBA" id="ARBA00022840"/>
    </source>
</evidence>
<dbReference type="EMBL" id="CP151632">
    <property type="protein sequence ID" value="WZO35647.1"/>
    <property type="molecule type" value="Genomic_DNA"/>
</dbReference>
<name>A0AAU6SFJ0_9MICO</name>